<accession>A0A3B0XYC8</accession>
<dbReference type="AlphaFoldDB" id="A0A3B0XYC8"/>
<name>A0A3B0XYC8_9ZZZZ</name>
<sequence length="112" mass="12895">MPVPVVANLNALAADAKNNLLCIDGVNYLRFGSHTAGCSVFYHESLAPKMAMLQRFKNQDYHYLYLFNQLNSFRSSLVNQNAFYHKLRPTSGLYRRKYSLLCTWTNGFNSVY</sequence>
<organism evidence="1">
    <name type="scientific">hydrothermal vent metagenome</name>
    <dbReference type="NCBI Taxonomy" id="652676"/>
    <lineage>
        <taxon>unclassified sequences</taxon>
        <taxon>metagenomes</taxon>
        <taxon>ecological metagenomes</taxon>
    </lineage>
</organism>
<gene>
    <name evidence="1" type="ORF">MNBD_GAMMA10-1722</name>
</gene>
<dbReference type="EMBL" id="UOFJ01000400">
    <property type="protein sequence ID" value="VAW69123.1"/>
    <property type="molecule type" value="Genomic_DNA"/>
</dbReference>
<evidence type="ECO:0000313" key="1">
    <source>
        <dbReference type="EMBL" id="VAW69123.1"/>
    </source>
</evidence>
<reference evidence="1" key="1">
    <citation type="submission" date="2018-06" db="EMBL/GenBank/DDBJ databases">
        <authorList>
            <person name="Zhirakovskaya E."/>
        </authorList>
    </citation>
    <scope>NUCLEOTIDE SEQUENCE</scope>
</reference>
<protein>
    <submittedName>
        <fullName evidence="1">Uncharacterized protein</fullName>
    </submittedName>
</protein>
<proteinExistence type="predicted"/>